<dbReference type="InterPro" id="IPR036957">
    <property type="entry name" value="Znf_PARP_sf"/>
</dbReference>
<protein>
    <recommendedName>
        <fullName evidence="6">PARP-type domain-containing protein</fullName>
    </recommendedName>
</protein>
<sequence length="76" mass="8294">EMGKEAKKKNEKKVVPVSSTSLCKSVDQEGLCSILGGEEGQNISARESDYNDYSYGVEYARSGRALCRTCDSLIPN</sequence>
<keyword evidence="2" id="KW-0479">Metal-binding</keyword>
<evidence type="ECO:0000313" key="8">
    <source>
        <dbReference type="Proteomes" id="UP000275408"/>
    </source>
</evidence>
<feature type="domain" description="PARP-type" evidence="6">
    <location>
        <begin position="55"/>
        <end position="76"/>
    </location>
</feature>
<gene>
    <name evidence="7" type="ORF">pdam_00016792</name>
</gene>
<feature type="non-terminal residue" evidence="7">
    <location>
        <position position="76"/>
    </location>
</feature>
<accession>A0A3M6TAV7</accession>
<dbReference type="GO" id="GO:0003677">
    <property type="term" value="F:DNA binding"/>
    <property type="evidence" value="ECO:0007669"/>
    <property type="project" value="InterPro"/>
</dbReference>
<proteinExistence type="predicted"/>
<evidence type="ECO:0000256" key="1">
    <source>
        <dbReference type="ARBA" id="ARBA00004123"/>
    </source>
</evidence>
<evidence type="ECO:0000313" key="7">
    <source>
        <dbReference type="EMBL" id="RMX38461.1"/>
    </source>
</evidence>
<dbReference type="Proteomes" id="UP000275408">
    <property type="component" value="Unassembled WGS sequence"/>
</dbReference>
<keyword evidence="4" id="KW-0862">Zinc</keyword>
<dbReference type="Gene3D" id="3.30.1740.10">
    <property type="entry name" value="Zinc finger, PARP-type"/>
    <property type="match status" value="1"/>
</dbReference>
<feature type="non-terminal residue" evidence="7">
    <location>
        <position position="1"/>
    </location>
</feature>
<dbReference type="AlphaFoldDB" id="A0A3M6TAV7"/>
<evidence type="ECO:0000256" key="5">
    <source>
        <dbReference type="ARBA" id="ARBA00023242"/>
    </source>
</evidence>
<dbReference type="PROSITE" id="PS50064">
    <property type="entry name" value="ZF_PARP_2"/>
    <property type="match status" value="1"/>
</dbReference>
<comment type="subcellular location">
    <subcellularLocation>
        <location evidence="1">Nucleus</location>
    </subcellularLocation>
</comment>
<keyword evidence="3" id="KW-0863">Zinc-finger</keyword>
<keyword evidence="8" id="KW-1185">Reference proteome</keyword>
<dbReference type="GO" id="GO:0005634">
    <property type="term" value="C:nucleus"/>
    <property type="evidence" value="ECO:0007669"/>
    <property type="project" value="UniProtKB-SubCell"/>
</dbReference>
<organism evidence="7 8">
    <name type="scientific">Pocillopora damicornis</name>
    <name type="common">Cauliflower coral</name>
    <name type="synonym">Millepora damicornis</name>
    <dbReference type="NCBI Taxonomy" id="46731"/>
    <lineage>
        <taxon>Eukaryota</taxon>
        <taxon>Metazoa</taxon>
        <taxon>Cnidaria</taxon>
        <taxon>Anthozoa</taxon>
        <taxon>Hexacorallia</taxon>
        <taxon>Scleractinia</taxon>
        <taxon>Astrocoeniina</taxon>
        <taxon>Pocilloporidae</taxon>
        <taxon>Pocillopora</taxon>
    </lineage>
</organism>
<dbReference type="EMBL" id="RCHS01003996">
    <property type="protein sequence ID" value="RMX38461.1"/>
    <property type="molecule type" value="Genomic_DNA"/>
</dbReference>
<evidence type="ECO:0000259" key="6">
    <source>
        <dbReference type="PROSITE" id="PS50064"/>
    </source>
</evidence>
<dbReference type="GO" id="GO:0008270">
    <property type="term" value="F:zinc ion binding"/>
    <property type="evidence" value="ECO:0007669"/>
    <property type="project" value="UniProtKB-KW"/>
</dbReference>
<evidence type="ECO:0000256" key="4">
    <source>
        <dbReference type="ARBA" id="ARBA00022833"/>
    </source>
</evidence>
<reference evidence="7 8" key="1">
    <citation type="journal article" date="2018" name="Sci. Rep.">
        <title>Comparative analysis of the Pocillopora damicornis genome highlights role of immune system in coral evolution.</title>
        <authorList>
            <person name="Cunning R."/>
            <person name="Bay R.A."/>
            <person name="Gillette P."/>
            <person name="Baker A.C."/>
            <person name="Traylor-Knowles N."/>
        </authorList>
    </citation>
    <scope>NUCLEOTIDE SEQUENCE [LARGE SCALE GENOMIC DNA]</scope>
    <source>
        <strain evidence="7">RSMAS</strain>
        <tissue evidence="7">Whole animal</tissue>
    </source>
</reference>
<dbReference type="InterPro" id="IPR001510">
    <property type="entry name" value="Znf_PARP"/>
</dbReference>
<name>A0A3M6TAV7_POCDA</name>
<evidence type="ECO:0000256" key="3">
    <source>
        <dbReference type="ARBA" id="ARBA00022771"/>
    </source>
</evidence>
<keyword evidence="5" id="KW-0539">Nucleus</keyword>
<evidence type="ECO:0000256" key="2">
    <source>
        <dbReference type="ARBA" id="ARBA00022723"/>
    </source>
</evidence>
<comment type="caution">
    <text evidence="7">The sequence shown here is derived from an EMBL/GenBank/DDBJ whole genome shotgun (WGS) entry which is preliminary data.</text>
</comment>